<dbReference type="KEGG" id="salw:CP975_30700"/>
<evidence type="ECO:0000313" key="1">
    <source>
        <dbReference type="EMBL" id="QEV21330.1"/>
    </source>
</evidence>
<reference evidence="1 2" key="1">
    <citation type="submission" date="2017-09" db="EMBL/GenBank/DDBJ databases">
        <authorList>
            <person name="Lee N."/>
            <person name="Cho B.-K."/>
        </authorList>
    </citation>
    <scope>NUCLEOTIDE SEQUENCE [LARGE SCALE GENOMIC DNA]</scope>
    <source>
        <strain evidence="1 2">ATCC 12461</strain>
    </source>
</reference>
<evidence type="ECO:0000313" key="2">
    <source>
        <dbReference type="Proteomes" id="UP000326553"/>
    </source>
</evidence>
<dbReference type="InterPro" id="IPR016161">
    <property type="entry name" value="Ald_DH/histidinol_DH"/>
</dbReference>
<dbReference type="SUPFAM" id="SSF53720">
    <property type="entry name" value="ALDH-like"/>
    <property type="match status" value="1"/>
</dbReference>
<dbReference type="GO" id="GO:0016491">
    <property type="term" value="F:oxidoreductase activity"/>
    <property type="evidence" value="ECO:0007669"/>
    <property type="project" value="InterPro"/>
</dbReference>
<organism evidence="1 2">
    <name type="scientific">Streptomyces alboniger</name>
    <dbReference type="NCBI Taxonomy" id="132473"/>
    <lineage>
        <taxon>Bacteria</taxon>
        <taxon>Bacillati</taxon>
        <taxon>Actinomycetota</taxon>
        <taxon>Actinomycetes</taxon>
        <taxon>Kitasatosporales</taxon>
        <taxon>Streptomycetaceae</taxon>
        <taxon>Streptomyces</taxon>
        <taxon>Streptomyces aurantiacus group</taxon>
    </lineage>
</organism>
<gene>
    <name evidence="1" type="ORF">CP975_30700</name>
</gene>
<dbReference type="Proteomes" id="UP000326553">
    <property type="component" value="Chromosome"/>
</dbReference>
<keyword evidence="2" id="KW-1185">Reference proteome</keyword>
<dbReference type="AlphaFoldDB" id="A0A5J6HSR1"/>
<sequence length="397" mass="42576">MRAVLSAFRRGEWRTSLDTAALPGAAGSGYGLALVPEIVSHADRGWWDSTRAELPPFTGRRELLLAAVELFSRGRVFVGGLGEQDADDFRALVWETAGLPGPLVDRWCALLRDGLLKRGGGPAPDDLLSLVALPGNTFTCLDSVLDQAERSGAVWVRPSRREPYSAARLVAALLAVGWPAARIGLYPTGRRGLHGLLKRTDRQTVYGGAGLAASVRGSPALTLHGPGRGCALVPADMPVEQAVVWLLPLVAGDSGRFCTNVRAVICTDRRQSSALAVPLAAALDALPPAPGGPDWPLTVFREPEAAHRALRSVHDRMRPGDRMLTRRDPIALVDGSPCVLPRLVLLQEHVRECVQEYECHPLVGHEVPFPFAAALHAAPDAVRALTAESLFVHRPAE</sequence>
<proteinExistence type="predicted"/>
<dbReference type="EMBL" id="CP023695">
    <property type="protein sequence ID" value="QEV21330.1"/>
    <property type="molecule type" value="Genomic_DNA"/>
</dbReference>
<evidence type="ECO:0008006" key="3">
    <source>
        <dbReference type="Google" id="ProtNLM"/>
    </source>
</evidence>
<name>A0A5J6HSR1_STRAD</name>
<protein>
    <recommendedName>
        <fullName evidence="3">Aldehyde dehydrogenase family protein</fullName>
    </recommendedName>
</protein>
<accession>A0A5J6HSR1</accession>